<sequence>MDGDSEESVYNHDELTRIIYSNHQIRHMVQQKTNEFLSLQRDFFKALGNERFDSTLEQKSKLLTDSLKLDSLNEQVTADKVQLALVGENSCGKTALVHFLLDSGQFLPSDVGSVSARVIRLTYSSDTESCLRVYESLEKRNEEPTDQISLRDCFLDSEPDWNALKNVIESYVKRPDAEKVEKDSYQFAEWAKRFVEIRIPSKFLKLGIDLYDTPGLLYSDPPILKKNLHDLVKLIRPTVVFMYENPSVPTVTKDCFLALKEALGKQLEDTNIFFLNTKVDIGSLITNGTNISKAEFEIIILNKARQSRKDLLLKAPGMAQEIDDNNGFNIISVDSGWSPLGEIMNKITINHIIQFVANADLKVAKTINAHYHRKVTQLDHLRFLQLLHLYENENSELWMFFPKYESVENNIETLTVNSMFKIILTVAQCIEKMHASELVHGNINFQTNLPKLPRNDVLEELYNESLKSPDSNILDKNPFHERVQLVICGPNSSGKTTFLHSFLEINNILPIDAGPVTARIVKFTYVSPSDACLFVYPSIQQTYSERYQPEERVSLAEYFTTPTIDWKGIGEAIYLHVARPKVSENEFTNWARKYVEIRIPSPTLELGIDVYDTPGLLFHDYEILKNNLRELVKYIRPTLVFLYPNSTFDKDANESYLTIRAALQDLEQLPIFYLNTKQDITTLFNGAGIISNRKSAFTVRKYQEIFPKERLKRYHTLYEAIGMANNLPKIENDALMADTPHYPWRGCQCQQGGERGGHCHCPDHGKLPDTYCRYGGNHWICFPFSRRRSFSFRESYDRDQK</sequence>
<reference evidence="2" key="1">
    <citation type="submission" date="2021-02" db="EMBL/GenBank/DDBJ databases">
        <authorList>
            <person name="Nowell W R."/>
        </authorList>
    </citation>
    <scope>NUCLEOTIDE SEQUENCE</scope>
</reference>
<proteinExistence type="predicted"/>
<dbReference type="EMBL" id="CAJNOT010001712">
    <property type="protein sequence ID" value="CAF1239523.1"/>
    <property type="molecule type" value="Genomic_DNA"/>
</dbReference>
<gene>
    <name evidence="2" type="ORF">ZHD862_LOCUS24800</name>
</gene>
<dbReference type="Proteomes" id="UP000663864">
    <property type="component" value="Unassembled WGS sequence"/>
</dbReference>
<accession>A0A814Z5W2</accession>
<dbReference type="InterPro" id="IPR027417">
    <property type="entry name" value="P-loop_NTPase"/>
</dbReference>
<evidence type="ECO:0000313" key="3">
    <source>
        <dbReference type="Proteomes" id="UP000663864"/>
    </source>
</evidence>
<evidence type="ECO:0000259" key="1">
    <source>
        <dbReference type="Pfam" id="PF00350"/>
    </source>
</evidence>
<dbReference type="AlphaFoldDB" id="A0A814Z5W2"/>
<dbReference type="Pfam" id="PF00350">
    <property type="entry name" value="Dynamin_N"/>
    <property type="match status" value="2"/>
</dbReference>
<protein>
    <recommendedName>
        <fullName evidence="1">Dynamin N-terminal domain-containing protein</fullName>
    </recommendedName>
</protein>
<dbReference type="Gene3D" id="3.40.50.300">
    <property type="entry name" value="P-loop containing nucleotide triphosphate hydrolases"/>
    <property type="match status" value="2"/>
</dbReference>
<dbReference type="SUPFAM" id="SSF52540">
    <property type="entry name" value="P-loop containing nucleoside triphosphate hydrolases"/>
    <property type="match status" value="2"/>
</dbReference>
<comment type="caution">
    <text evidence="2">The sequence shown here is derived from an EMBL/GenBank/DDBJ whole genome shotgun (WGS) entry which is preliminary data.</text>
</comment>
<feature type="domain" description="Dynamin N-terminal" evidence="1">
    <location>
        <begin position="84"/>
        <end position="217"/>
    </location>
</feature>
<evidence type="ECO:0000313" key="2">
    <source>
        <dbReference type="EMBL" id="CAF1239523.1"/>
    </source>
</evidence>
<name>A0A814Z5W2_9BILA</name>
<feature type="domain" description="Dynamin N-terminal" evidence="1">
    <location>
        <begin position="485"/>
        <end position="616"/>
    </location>
</feature>
<dbReference type="InterPro" id="IPR045063">
    <property type="entry name" value="Dynamin_N"/>
</dbReference>
<organism evidence="2 3">
    <name type="scientific">Rotaria sordida</name>
    <dbReference type="NCBI Taxonomy" id="392033"/>
    <lineage>
        <taxon>Eukaryota</taxon>
        <taxon>Metazoa</taxon>
        <taxon>Spiralia</taxon>
        <taxon>Gnathifera</taxon>
        <taxon>Rotifera</taxon>
        <taxon>Eurotatoria</taxon>
        <taxon>Bdelloidea</taxon>
        <taxon>Philodinida</taxon>
        <taxon>Philodinidae</taxon>
        <taxon>Rotaria</taxon>
    </lineage>
</organism>